<reference evidence="5 6" key="1">
    <citation type="submission" date="2015-09" db="EMBL/GenBank/DDBJ databases">
        <authorList>
            <consortium name="Pathogen Informatics"/>
        </authorList>
    </citation>
    <scope>NUCLEOTIDE SEQUENCE [LARGE SCALE GENOMIC DNA]</scope>
    <source>
        <strain evidence="2 5">2789STDY5608822</strain>
        <strain evidence="1 6">2789STDY5608872</strain>
    </source>
</reference>
<dbReference type="EMBL" id="VOHW01000002">
    <property type="protein sequence ID" value="TWV63734.1"/>
    <property type="molecule type" value="Genomic_DNA"/>
</dbReference>
<sequence>MFMLKHVRVFEKSRTCLKKFMYVFFYKMIGIQLYMFKSYNNSTLQSFVIKDIADIYRVSKKRLKCDSKRRWGTMKIYYHHSICTL</sequence>
<evidence type="ECO:0000313" key="4">
    <source>
        <dbReference type="EMBL" id="TWV63734.1"/>
    </source>
</evidence>
<evidence type="ECO:0000313" key="5">
    <source>
        <dbReference type="Proteomes" id="UP000095455"/>
    </source>
</evidence>
<dbReference type="EMBL" id="NFJX01000004">
    <property type="protein sequence ID" value="OUP20687.1"/>
    <property type="molecule type" value="Genomic_DNA"/>
</dbReference>
<reference evidence="4 8" key="4">
    <citation type="submission" date="2019-07" db="EMBL/GenBank/DDBJ databases">
        <title>Genome sequencing of Parabacteroides distasonis iSURF_7.</title>
        <authorList>
            <person name="Degefu H.N."/>
            <person name="Ruoff K.L."/>
            <person name="Price C.E."/>
            <person name="Valls R.A."/>
            <person name="O'Toole G.A."/>
        </authorList>
    </citation>
    <scope>NUCLEOTIDE SEQUENCE [LARGE SCALE GENOMIC DNA]</scope>
    <source>
        <strain evidence="4 8">CFPLTA003_1B</strain>
    </source>
</reference>
<dbReference type="AlphaFoldDB" id="A0A173VS42"/>
<name>A0A173VS42_PARDI</name>
<evidence type="ECO:0000313" key="8">
    <source>
        <dbReference type="Proteomes" id="UP000315827"/>
    </source>
</evidence>
<reference evidence="3" key="3">
    <citation type="journal article" date="2018" name="BMC Genomics">
        <title>Whole genome sequencing and function prediction of 133 gut anaerobes isolated from chicken caecum in pure cultures.</title>
        <authorList>
            <person name="Medvecky M."/>
            <person name="Cejkova D."/>
            <person name="Polansky O."/>
            <person name="Karasova D."/>
            <person name="Kubasova T."/>
            <person name="Cizek A."/>
            <person name="Rychlik I."/>
        </authorList>
    </citation>
    <scope>NUCLEOTIDE SEQUENCE</scope>
    <source>
        <strain evidence="3">An199</strain>
    </source>
</reference>
<gene>
    <name evidence="3" type="ORF">B5F32_06750</name>
    <name evidence="2" type="ORF">ERS852380_02529</name>
    <name evidence="1" type="ORF">ERS852429_03304</name>
    <name evidence="4" type="ORF">FSA05_05630</name>
</gene>
<evidence type="ECO:0000313" key="6">
    <source>
        <dbReference type="Proteomes" id="UP000095591"/>
    </source>
</evidence>
<protein>
    <submittedName>
        <fullName evidence="1">Uncharacterized protein</fullName>
    </submittedName>
</protein>
<evidence type="ECO:0000313" key="1">
    <source>
        <dbReference type="EMBL" id="CUN28768.1"/>
    </source>
</evidence>
<proteinExistence type="predicted"/>
<dbReference type="Proteomes" id="UP000315827">
    <property type="component" value="Unassembled WGS sequence"/>
</dbReference>
<dbReference type="EMBL" id="CYYK01000008">
    <property type="protein sequence ID" value="CUO53708.1"/>
    <property type="molecule type" value="Genomic_DNA"/>
</dbReference>
<accession>A0A173VS42</accession>
<evidence type="ECO:0000313" key="2">
    <source>
        <dbReference type="EMBL" id="CUO53708.1"/>
    </source>
</evidence>
<evidence type="ECO:0000313" key="7">
    <source>
        <dbReference type="Proteomes" id="UP000195950"/>
    </source>
</evidence>
<evidence type="ECO:0000313" key="3">
    <source>
        <dbReference type="EMBL" id="OUP20687.1"/>
    </source>
</evidence>
<organism evidence="1 6">
    <name type="scientific">Parabacteroides distasonis</name>
    <dbReference type="NCBI Taxonomy" id="823"/>
    <lineage>
        <taxon>Bacteria</taxon>
        <taxon>Pseudomonadati</taxon>
        <taxon>Bacteroidota</taxon>
        <taxon>Bacteroidia</taxon>
        <taxon>Bacteroidales</taxon>
        <taxon>Tannerellaceae</taxon>
        <taxon>Parabacteroides</taxon>
    </lineage>
</organism>
<dbReference type="Proteomes" id="UP000095591">
    <property type="component" value="Unassembled WGS sequence"/>
</dbReference>
<dbReference type="EMBL" id="CYXP01000008">
    <property type="protein sequence ID" value="CUN28768.1"/>
    <property type="molecule type" value="Genomic_DNA"/>
</dbReference>
<dbReference type="Proteomes" id="UP000195950">
    <property type="component" value="Unassembled WGS sequence"/>
</dbReference>
<reference evidence="7" key="2">
    <citation type="submission" date="2017-04" db="EMBL/GenBank/DDBJ databases">
        <title>Function of individual gut microbiota members based on whole genome sequencing of pure cultures obtained from chicken caecum.</title>
        <authorList>
            <person name="Medvecky M."/>
            <person name="Cejkova D."/>
            <person name="Polansky O."/>
            <person name="Karasova D."/>
            <person name="Kubasova T."/>
            <person name="Cizek A."/>
            <person name="Rychlik I."/>
        </authorList>
    </citation>
    <scope>NUCLEOTIDE SEQUENCE [LARGE SCALE GENOMIC DNA]</scope>
    <source>
        <strain evidence="7">An199</strain>
    </source>
</reference>
<dbReference type="Proteomes" id="UP000095455">
    <property type="component" value="Unassembled WGS sequence"/>
</dbReference>